<dbReference type="Gene3D" id="3.10.20.90">
    <property type="entry name" value="Phosphatidylinositol 3-kinase Catalytic Subunit, Chain A, domain 1"/>
    <property type="match status" value="1"/>
</dbReference>
<dbReference type="PANTHER" id="PTHR15286:SF6">
    <property type="entry name" value="GH01133P"/>
    <property type="match status" value="1"/>
</dbReference>
<evidence type="ECO:0000256" key="1">
    <source>
        <dbReference type="SAM" id="Coils"/>
    </source>
</evidence>
<evidence type="ECO:0000313" key="2">
    <source>
        <dbReference type="EMBL" id="CAF0856270.1"/>
    </source>
</evidence>
<dbReference type="EMBL" id="CAJNOC010001340">
    <property type="protein sequence ID" value="CAF0856270.1"/>
    <property type="molecule type" value="Genomic_DNA"/>
</dbReference>
<dbReference type="Proteomes" id="UP000663879">
    <property type="component" value="Unassembled WGS sequence"/>
</dbReference>
<keyword evidence="3" id="KW-1185">Reference proteome</keyword>
<dbReference type="OrthoDB" id="10051571at2759"/>
<reference evidence="2" key="1">
    <citation type="submission" date="2021-02" db="EMBL/GenBank/DDBJ databases">
        <authorList>
            <person name="Nowell W R."/>
        </authorList>
    </citation>
    <scope>NUCLEOTIDE SEQUENCE</scope>
    <source>
        <strain evidence="2">Ploen Becks lab</strain>
    </source>
</reference>
<organism evidence="2 3">
    <name type="scientific">Brachionus calyciflorus</name>
    <dbReference type="NCBI Taxonomy" id="104777"/>
    <lineage>
        <taxon>Eukaryota</taxon>
        <taxon>Metazoa</taxon>
        <taxon>Spiralia</taxon>
        <taxon>Gnathifera</taxon>
        <taxon>Rotifera</taxon>
        <taxon>Eurotatoria</taxon>
        <taxon>Monogononta</taxon>
        <taxon>Pseudotrocha</taxon>
        <taxon>Ploima</taxon>
        <taxon>Brachionidae</taxon>
        <taxon>Brachionus</taxon>
    </lineage>
</organism>
<proteinExistence type="predicted"/>
<dbReference type="AlphaFoldDB" id="A0A813WI58"/>
<evidence type="ECO:0008006" key="4">
    <source>
        <dbReference type="Google" id="ProtNLM"/>
    </source>
</evidence>
<dbReference type="PANTHER" id="PTHR15286">
    <property type="entry name" value="RAS-ASSOCIATING DOMAIN CONTAINING PROTEIN"/>
    <property type="match status" value="1"/>
</dbReference>
<gene>
    <name evidence="2" type="ORF">OXX778_LOCUS9210</name>
</gene>
<accession>A0A813WI58</accession>
<protein>
    <recommendedName>
        <fullName evidence="4">Ras association domain-containing protein 8</fullName>
    </recommendedName>
</protein>
<comment type="caution">
    <text evidence="2">The sequence shown here is derived from an EMBL/GenBank/DDBJ whole genome shotgun (WGS) entry which is preliminary data.</text>
</comment>
<name>A0A813WI58_9BILA</name>
<feature type="coiled-coil region" evidence="1">
    <location>
        <begin position="107"/>
        <end position="144"/>
    </location>
</feature>
<keyword evidence="1" id="KW-0175">Coiled coil</keyword>
<dbReference type="InterPro" id="IPR033593">
    <property type="entry name" value="N-RASSF"/>
</dbReference>
<dbReference type="InterPro" id="IPR029071">
    <property type="entry name" value="Ubiquitin-like_domsf"/>
</dbReference>
<evidence type="ECO:0000313" key="3">
    <source>
        <dbReference type="Proteomes" id="UP000663879"/>
    </source>
</evidence>
<feature type="coiled-coil region" evidence="1">
    <location>
        <begin position="171"/>
        <end position="234"/>
    </location>
</feature>
<sequence>MELKVHVDNTIRTVCGLSQDTTVEEIIKALVTSIKQAGNFILIENFQTTKLINRRLPRIMSPDEKPIEIIFTYLRYLDNDEDIEFHLIRTNDQYVPDENDQKEKILIKEIDQQCKILEQQSNELNSLIKEIQDYENINSNLLEKSELNTKELIKRKILILDLQTCLNNKKLNKLETNKEQIDEAILNKEIEFNLFLNAQHDYYKRKLELAEINLASLENDYEHLKNEYNYLIDSLPVNQTEFQDTYDSKLKYQFAYDCAESSRQFEINKAQLNYLETSTLNLDETIRAKSKILQNLEADFQNLLKCETNIKNIRFNEINYDALESSLFESSSSSECLSDDAQETNDSISNSRNFRKANEFTANSANQRYSRIRRLARPQKSPAVIHRNIFNYDDIHYF</sequence>
<dbReference type="SUPFAM" id="SSF54236">
    <property type="entry name" value="Ubiquitin-like"/>
    <property type="match status" value="1"/>
</dbReference>